<evidence type="ECO:0000313" key="2">
    <source>
        <dbReference type="EMBL" id="PUA33924.1"/>
    </source>
</evidence>
<evidence type="ECO:0000256" key="1">
    <source>
        <dbReference type="SAM" id="MobiDB-lite"/>
    </source>
</evidence>
<name>A0A2R7Y8R5_9CREN</name>
<feature type="compositionally biased region" description="Pro residues" evidence="1">
    <location>
        <begin position="396"/>
        <end position="432"/>
    </location>
</feature>
<feature type="compositionally biased region" description="Gly residues" evidence="1">
    <location>
        <begin position="379"/>
        <end position="394"/>
    </location>
</feature>
<gene>
    <name evidence="2" type="ORF">B7O98_00445</name>
</gene>
<protein>
    <recommendedName>
        <fullName evidence="4">Transglutaminase-like domain-containing protein</fullName>
    </recommendedName>
</protein>
<dbReference type="AlphaFoldDB" id="A0A2R7Y8R5"/>
<sequence>MPIEKNAKMFTIIGVAILVLGIVLAALPNIARGGEGEGRLEVKVYSIDSFMTAVYKVYGNPSLGYWVAKTVIKNSGTGPLYNVKITYKIEGLTDWSEPKEYKLIPPGGAIVDLYYPVLLQAPNLQTATPGKLYVKIEYKTKSDGEPVTETKTKPINILGSRDFIFSGLPPEENTGSFQDIFSNYKLLAAWVTPKDPVVERYAAMANKLTGMGAGAALNDQEALTFLEAVWIFSVYNGITYQTESEAFWSGKASQWVKYPRDVIRDRSGTCIDTSIFLAAVAMSQNLKAYIVLMPGHAIPIIVLPSGQLLPIESTTLGGKVSFQQAVETGARVVQEALQGPHLILDVVKAQTSGIVPPELPELPPNVLEQWGYVMPGVMPGAGGQAGGGQGGGGIPQPQPQPPQPQPPQPQPPQPQPPQPQPPQPQPPQPQPPTNTKKIVNPYGDLPWSITVPADWEAENYAYENAYEVDLSSPDGMILVVIIWSRSLSGNDIKSSIESVFNEYYKGYQVTTDNPNGALGNIPAETVVYKLGTGDMAIARYTNVRGYGLAVFYIIDQAVANQDTIVAVDQIVQTFQIGG</sequence>
<reference evidence="2 3" key="1">
    <citation type="journal article" date="2018" name="Syst. Appl. Microbiol.">
        <title>A new symbiotic nanoarchaeote (Candidatus Nanoclepta minutus) and its host (Zestosphaera tikiterensis gen. nov., sp. nov.) from a New Zealand hot spring.</title>
        <authorList>
            <person name="St John E."/>
            <person name="Liu Y."/>
            <person name="Podar M."/>
            <person name="Stott M.B."/>
            <person name="Meneghin J."/>
            <person name="Chen Z."/>
            <person name="Lagutin K."/>
            <person name="Mitchell K."/>
            <person name="Reysenbach A.L."/>
        </authorList>
    </citation>
    <scope>NUCLEOTIDE SEQUENCE [LARGE SCALE GENOMIC DNA]</scope>
    <source>
        <strain evidence="2">NZ3</strain>
    </source>
</reference>
<accession>A0A2R7Y8R5</accession>
<dbReference type="EMBL" id="NBVN01000001">
    <property type="protein sequence ID" value="PUA33924.1"/>
    <property type="molecule type" value="Genomic_DNA"/>
</dbReference>
<proteinExistence type="predicted"/>
<evidence type="ECO:0008006" key="4">
    <source>
        <dbReference type="Google" id="ProtNLM"/>
    </source>
</evidence>
<feature type="region of interest" description="Disordered" evidence="1">
    <location>
        <begin position="378"/>
        <end position="441"/>
    </location>
</feature>
<organism evidence="2 3">
    <name type="scientific">Zestosphaera tikiterensis</name>
    <dbReference type="NCBI Taxonomy" id="1973259"/>
    <lineage>
        <taxon>Archaea</taxon>
        <taxon>Thermoproteota</taxon>
        <taxon>Thermoprotei</taxon>
        <taxon>Desulfurococcales</taxon>
        <taxon>Desulfurococcaceae</taxon>
        <taxon>Zestosphaera</taxon>
    </lineage>
</organism>
<evidence type="ECO:0000313" key="3">
    <source>
        <dbReference type="Proteomes" id="UP000244093"/>
    </source>
</evidence>
<comment type="caution">
    <text evidence="2">The sequence shown here is derived from an EMBL/GenBank/DDBJ whole genome shotgun (WGS) entry which is preliminary data.</text>
</comment>
<dbReference type="Proteomes" id="UP000244093">
    <property type="component" value="Unassembled WGS sequence"/>
</dbReference>